<comment type="caution">
    <text evidence="2">The sequence shown here is derived from an EMBL/GenBank/DDBJ whole genome shotgun (WGS) entry which is preliminary data.</text>
</comment>
<protein>
    <submittedName>
        <fullName evidence="2">DUF4406 domain-containing protein</fullName>
    </submittedName>
</protein>
<keyword evidence="3" id="KW-1185">Reference proteome</keyword>
<organism evidence="2 3">
    <name type="scientific">Anaeroselena agilis</name>
    <dbReference type="NCBI Taxonomy" id="3063788"/>
    <lineage>
        <taxon>Bacteria</taxon>
        <taxon>Bacillati</taxon>
        <taxon>Bacillota</taxon>
        <taxon>Negativicutes</taxon>
        <taxon>Acetonemataceae</taxon>
        <taxon>Anaeroselena</taxon>
    </lineage>
</organism>
<dbReference type="InterPro" id="IPR056670">
    <property type="entry name" value="DUF7768"/>
</dbReference>
<dbReference type="Proteomes" id="UP001254848">
    <property type="component" value="Unassembled WGS sequence"/>
</dbReference>
<proteinExistence type="predicted"/>
<reference evidence="2 3" key="1">
    <citation type="submission" date="2023-07" db="EMBL/GenBank/DDBJ databases">
        <title>The novel representative of Negativicutes class, Anaeroselena agilis gen. nov. sp. nov.</title>
        <authorList>
            <person name="Prokofeva M.I."/>
            <person name="Elcheninov A.G."/>
            <person name="Klyukina A."/>
            <person name="Kublanov I.V."/>
            <person name="Frolov E.N."/>
            <person name="Podosokorskaya O.A."/>
        </authorList>
    </citation>
    <scope>NUCLEOTIDE SEQUENCE [LARGE SCALE GENOMIC DNA]</scope>
    <source>
        <strain evidence="2 3">4137-cl</strain>
    </source>
</reference>
<evidence type="ECO:0000313" key="3">
    <source>
        <dbReference type="Proteomes" id="UP001254848"/>
    </source>
</evidence>
<accession>A0ABU3NTB7</accession>
<feature type="domain" description="DUF7768" evidence="1">
    <location>
        <begin position="2"/>
        <end position="100"/>
    </location>
</feature>
<evidence type="ECO:0000259" key="1">
    <source>
        <dbReference type="Pfam" id="PF24963"/>
    </source>
</evidence>
<sequence>MKHVYITHPLRGENWRENIEKASRHCRKYVMEDKDILPVSPLHALAFLDPNTYDPEHGMQLCLALLEMCDEVWVHGEWENSEGWQREIKHAWGKDIKVRWITDEVSA</sequence>
<dbReference type="Pfam" id="PF24963">
    <property type="entry name" value="DUF7768"/>
    <property type="match status" value="1"/>
</dbReference>
<dbReference type="EMBL" id="JAUOZS010000001">
    <property type="protein sequence ID" value="MDT8900052.1"/>
    <property type="molecule type" value="Genomic_DNA"/>
</dbReference>
<evidence type="ECO:0000313" key="2">
    <source>
        <dbReference type="EMBL" id="MDT8900052.1"/>
    </source>
</evidence>
<name>A0ABU3NTB7_9FIRM</name>
<gene>
    <name evidence="2" type="ORF">Q4T40_02225</name>
</gene>
<dbReference type="RefSeq" id="WP_413778612.1">
    <property type="nucleotide sequence ID" value="NZ_JAUOZS010000001.1"/>
</dbReference>
<dbReference type="Gene3D" id="3.40.50.10400">
    <property type="entry name" value="Hypothetical protein PA1492"/>
    <property type="match status" value="1"/>
</dbReference>